<dbReference type="InterPro" id="IPR002471">
    <property type="entry name" value="Pept_S9_AS"/>
</dbReference>
<dbReference type="PANTHER" id="PTHR11757:SF19">
    <property type="entry name" value="PROLYL ENDOPEPTIDASE-LIKE"/>
    <property type="match status" value="1"/>
</dbReference>
<keyword evidence="8" id="KW-1185">Reference proteome</keyword>
<dbReference type="RefSeq" id="WP_254739144.1">
    <property type="nucleotide sequence ID" value="NZ_JANCLU010000003.1"/>
</dbReference>
<dbReference type="PANTHER" id="PTHR11757">
    <property type="entry name" value="PROTEASE FAMILY S9A OLIGOPEPTIDASE"/>
    <property type="match status" value="1"/>
</dbReference>
<organism evidence="7 8">
    <name type="scientific">Alsobacter ponti</name>
    <dbReference type="NCBI Taxonomy" id="2962936"/>
    <lineage>
        <taxon>Bacteria</taxon>
        <taxon>Pseudomonadati</taxon>
        <taxon>Pseudomonadota</taxon>
        <taxon>Alphaproteobacteria</taxon>
        <taxon>Hyphomicrobiales</taxon>
        <taxon>Alsobacteraceae</taxon>
        <taxon>Alsobacter</taxon>
    </lineage>
</organism>
<reference evidence="7 8" key="1">
    <citation type="submission" date="2022-07" db="EMBL/GenBank/DDBJ databases">
        <authorList>
            <person name="Li W.-J."/>
            <person name="Deng Q.-Q."/>
        </authorList>
    </citation>
    <scope>NUCLEOTIDE SEQUENCE [LARGE SCALE GENOMIC DNA]</scope>
    <source>
        <strain evidence="7 8">SYSU M60028</strain>
    </source>
</reference>
<evidence type="ECO:0000256" key="1">
    <source>
        <dbReference type="ARBA" id="ARBA00005228"/>
    </source>
</evidence>
<protein>
    <submittedName>
        <fullName evidence="7">S9 family peptidase</fullName>
    </submittedName>
</protein>
<dbReference type="InterPro" id="IPR001375">
    <property type="entry name" value="Peptidase_S9_cat"/>
</dbReference>
<dbReference type="InterPro" id="IPR023302">
    <property type="entry name" value="Pept_S9A_N"/>
</dbReference>
<keyword evidence="3" id="KW-0378">Hydrolase</keyword>
<dbReference type="PRINTS" id="PR00862">
    <property type="entry name" value="PROLIGOPTASE"/>
</dbReference>
<dbReference type="SUPFAM" id="SSF50993">
    <property type="entry name" value="Peptidase/esterase 'gauge' domain"/>
    <property type="match status" value="1"/>
</dbReference>
<dbReference type="SUPFAM" id="SSF53474">
    <property type="entry name" value="alpha/beta-Hydrolases"/>
    <property type="match status" value="1"/>
</dbReference>
<name>A0ABT1L8I5_9HYPH</name>
<dbReference type="EMBL" id="JANCLU010000003">
    <property type="protein sequence ID" value="MCP8937812.1"/>
    <property type="molecule type" value="Genomic_DNA"/>
</dbReference>
<keyword evidence="2" id="KW-0645">Protease</keyword>
<comment type="caution">
    <text evidence="7">The sequence shown here is derived from an EMBL/GenBank/DDBJ whole genome shotgun (WGS) entry which is preliminary data.</text>
</comment>
<dbReference type="InterPro" id="IPR029058">
    <property type="entry name" value="AB_hydrolase_fold"/>
</dbReference>
<sequence>MSDITHTAGRIAPPAIPARPHVTSLHGIEVADEFAWLKAENWREVLRDPSQLPSDIRAVLDAENAYSDAVMSELSGLQEQLVREMRARIKEDDSDAPLPDGPYAYYDSYRTGGQHKLVCRSFRDGSSPTIVLDGDALASGKPFFELGDRHHSDDHRWLAWSVDEKGSEFHRVRVRDMATLEDLPETIEDTTGDAVWDARGESFLYVAVDRNLRPRTVKRHILGQPVSTDAVVYDERREGWFVSLERSQSGAFAFISISDHETTEVRFLPRDDFSAEPVVIARRDPGVRYEVEHYADDFVILTNADGAEDFKIVTTPVATPDRANWRDLVPHRPGVMLLSIYVYSHHLVRVERENALPRIVIRSLETGVEHHIDQAEEAYALRVLSGFEFDTATLRFTYSSMTTPEETYDYDMNTRERVLMKRQTVASGHDPSRYVTRRLVATSADGALVPVSILHRADLTLDGSAPCLLYGYGAYGFATPASFESERLSLVDRGFVYAIAHIRGGTEKGWAWYTEGKRAKKPNSFRDFVAAARLLAESAYTDSGRIVANGVSAGGMLMGAVTNLAPDLLAGVIAEVPFVDVLNTMLDADLPLTPPEWPEWGNPIESAADFRTILSYAPYENVPRARLPAILAVGGLADPRVTYWEPAKWVARLRSRMTGGGPVLLHTDMSSGHGGVSGRFDRLRDVARTFAFAIGATRGLLHG</sequence>
<dbReference type="Gene3D" id="3.40.50.1820">
    <property type="entry name" value="alpha/beta hydrolase"/>
    <property type="match status" value="1"/>
</dbReference>
<evidence type="ECO:0000313" key="7">
    <source>
        <dbReference type="EMBL" id="MCP8937812.1"/>
    </source>
</evidence>
<comment type="similarity">
    <text evidence="1">Belongs to the peptidase S9A family.</text>
</comment>
<dbReference type="PROSITE" id="PS00708">
    <property type="entry name" value="PRO_ENDOPEP_SER"/>
    <property type="match status" value="1"/>
</dbReference>
<feature type="domain" description="Peptidase S9A N-terminal" evidence="6">
    <location>
        <begin position="14"/>
        <end position="422"/>
    </location>
</feature>
<evidence type="ECO:0000256" key="3">
    <source>
        <dbReference type="ARBA" id="ARBA00022801"/>
    </source>
</evidence>
<dbReference type="InterPro" id="IPR051543">
    <property type="entry name" value="Serine_Peptidase_S9A"/>
</dbReference>
<dbReference type="Gene3D" id="2.130.10.120">
    <property type="entry name" value="Prolyl oligopeptidase, N-terminal domain"/>
    <property type="match status" value="1"/>
</dbReference>
<evidence type="ECO:0000313" key="8">
    <source>
        <dbReference type="Proteomes" id="UP001205890"/>
    </source>
</evidence>
<keyword evidence="4" id="KW-0720">Serine protease</keyword>
<dbReference type="InterPro" id="IPR002470">
    <property type="entry name" value="Peptidase_S9A"/>
</dbReference>
<accession>A0ABT1L8I5</accession>
<feature type="domain" description="Peptidase S9 prolyl oligopeptidase catalytic" evidence="5">
    <location>
        <begin position="482"/>
        <end position="693"/>
    </location>
</feature>
<evidence type="ECO:0000259" key="5">
    <source>
        <dbReference type="Pfam" id="PF00326"/>
    </source>
</evidence>
<evidence type="ECO:0000256" key="4">
    <source>
        <dbReference type="ARBA" id="ARBA00022825"/>
    </source>
</evidence>
<dbReference type="Pfam" id="PF02897">
    <property type="entry name" value="Peptidase_S9_N"/>
    <property type="match status" value="1"/>
</dbReference>
<dbReference type="Pfam" id="PF00326">
    <property type="entry name" value="Peptidase_S9"/>
    <property type="match status" value="1"/>
</dbReference>
<dbReference type="Proteomes" id="UP001205890">
    <property type="component" value="Unassembled WGS sequence"/>
</dbReference>
<evidence type="ECO:0000256" key="2">
    <source>
        <dbReference type="ARBA" id="ARBA00022670"/>
    </source>
</evidence>
<gene>
    <name evidence="7" type="ORF">NK718_04740</name>
</gene>
<proteinExistence type="inferred from homology"/>
<evidence type="ECO:0000259" key="6">
    <source>
        <dbReference type="Pfam" id="PF02897"/>
    </source>
</evidence>